<accession>A0A1G8QFM3</accession>
<keyword evidence="1" id="KW-0472">Membrane</keyword>
<dbReference type="AlphaFoldDB" id="A0A1G8QFM3"/>
<organism evidence="2 3">
    <name type="scientific">Nonomuraea jiangxiensis</name>
    <dbReference type="NCBI Taxonomy" id="633440"/>
    <lineage>
        <taxon>Bacteria</taxon>
        <taxon>Bacillati</taxon>
        <taxon>Actinomycetota</taxon>
        <taxon>Actinomycetes</taxon>
        <taxon>Streptosporangiales</taxon>
        <taxon>Streptosporangiaceae</taxon>
        <taxon>Nonomuraea</taxon>
    </lineage>
</organism>
<dbReference type="STRING" id="633440.SAMN05421869_108221"/>
<dbReference type="EMBL" id="FNDJ01000008">
    <property type="protein sequence ID" value="SDJ03235.1"/>
    <property type="molecule type" value="Genomic_DNA"/>
</dbReference>
<reference evidence="2 3" key="1">
    <citation type="submission" date="2016-10" db="EMBL/GenBank/DDBJ databases">
        <authorList>
            <person name="de Groot N.N."/>
        </authorList>
    </citation>
    <scope>NUCLEOTIDE SEQUENCE [LARGE SCALE GENOMIC DNA]</scope>
    <source>
        <strain evidence="2 3">CGMCC 4.6533</strain>
    </source>
</reference>
<proteinExistence type="predicted"/>
<evidence type="ECO:0000313" key="3">
    <source>
        <dbReference type="Proteomes" id="UP000199202"/>
    </source>
</evidence>
<keyword evidence="1" id="KW-0812">Transmembrane</keyword>
<evidence type="ECO:0000256" key="1">
    <source>
        <dbReference type="SAM" id="Phobius"/>
    </source>
</evidence>
<evidence type="ECO:0000313" key="2">
    <source>
        <dbReference type="EMBL" id="SDJ03235.1"/>
    </source>
</evidence>
<gene>
    <name evidence="2" type="ORF">SAMN05421869_108221</name>
</gene>
<name>A0A1G8QFM3_9ACTN</name>
<keyword evidence="1" id="KW-1133">Transmembrane helix</keyword>
<sequence>MRGKSLVALVAFGVLVLLGFIVYRLMLIELITHIR</sequence>
<protein>
    <submittedName>
        <fullName evidence="2">Uncharacterized protein</fullName>
    </submittedName>
</protein>
<feature type="transmembrane region" description="Helical" evidence="1">
    <location>
        <begin position="6"/>
        <end position="26"/>
    </location>
</feature>
<dbReference type="Proteomes" id="UP000199202">
    <property type="component" value="Unassembled WGS sequence"/>
</dbReference>
<keyword evidence="3" id="KW-1185">Reference proteome</keyword>